<proteinExistence type="predicted"/>
<keyword evidence="2 6" id="KW-0678">Repressor</keyword>
<dbReference type="EMBL" id="CM007361">
    <property type="protein sequence ID" value="OIW19050.1"/>
    <property type="molecule type" value="Genomic_DNA"/>
</dbReference>
<keyword evidence="3 6" id="KW-0805">Transcription regulation</keyword>
<evidence type="ECO:0000256" key="5">
    <source>
        <dbReference type="ARBA" id="ARBA00023242"/>
    </source>
</evidence>
<dbReference type="Gramene" id="OIW19050">
    <property type="protein sequence ID" value="OIW19050"/>
    <property type="gene ID" value="TanjilG_10611"/>
</dbReference>
<gene>
    <name evidence="9" type="ORF">TanjilG_10611</name>
</gene>
<protein>
    <recommendedName>
        <fullName evidence="6">Transcription repressor</fullName>
    </recommendedName>
    <alternativeName>
        <fullName evidence="6">Ovate family protein</fullName>
    </alternativeName>
</protein>
<organism evidence="9 10">
    <name type="scientific">Lupinus angustifolius</name>
    <name type="common">Narrow-leaved blue lupine</name>
    <dbReference type="NCBI Taxonomy" id="3871"/>
    <lineage>
        <taxon>Eukaryota</taxon>
        <taxon>Viridiplantae</taxon>
        <taxon>Streptophyta</taxon>
        <taxon>Embryophyta</taxon>
        <taxon>Tracheophyta</taxon>
        <taxon>Spermatophyta</taxon>
        <taxon>Magnoliopsida</taxon>
        <taxon>eudicotyledons</taxon>
        <taxon>Gunneridae</taxon>
        <taxon>Pentapetalae</taxon>
        <taxon>rosids</taxon>
        <taxon>fabids</taxon>
        <taxon>Fabales</taxon>
        <taxon>Fabaceae</taxon>
        <taxon>Papilionoideae</taxon>
        <taxon>50 kb inversion clade</taxon>
        <taxon>genistoids sensu lato</taxon>
        <taxon>core genistoids</taxon>
        <taxon>Genisteae</taxon>
        <taxon>Lupinus</taxon>
    </lineage>
</organism>
<evidence type="ECO:0000313" key="10">
    <source>
        <dbReference type="Proteomes" id="UP000188354"/>
    </source>
</evidence>
<name>A0A4P1RVR1_LUPAN</name>
<keyword evidence="10" id="KW-1185">Reference proteome</keyword>
<dbReference type="InterPro" id="IPR006458">
    <property type="entry name" value="Ovate_C"/>
</dbReference>
<feature type="compositionally biased region" description="Low complexity" evidence="7">
    <location>
        <begin position="40"/>
        <end position="52"/>
    </location>
</feature>
<dbReference type="Pfam" id="PF04844">
    <property type="entry name" value="Ovate"/>
    <property type="match status" value="1"/>
</dbReference>
<comment type="subcellular location">
    <subcellularLocation>
        <location evidence="1 6">Nucleus</location>
    </subcellularLocation>
</comment>
<evidence type="ECO:0000256" key="2">
    <source>
        <dbReference type="ARBA" id="ARBA00022491"/>
    </source>
</evidence>
<feature type="compositionally biased region" description="Basic residues" evidence="7">
    <location>
        <begin position="95"/>
        <end position="107"/>
    </location>
</feature>
<dbReference type="KEGG" id="lang:109350139"/>
<dbReference type="STRING" id="3871.A0A4P1RVR1"/>
<sequence>MGNYKFKLSDMIPNAWFYKLRDIGKTRKQNTTPSRKKKQSPLTSTTQQSSKPNQPHQCNNPRKSYYFTRELDPTSNKIYTSPSNTPKFSPDPPRKSSKQRRTKKRTITKSYSPKVVNSSVSSGCNFHTTLESVWTNKLDSPPHEYSYSSSQFDSSTESEFPDPEFRTDRVLLPVNTTKNLSYTYRHKQDNYNSSSNNEDIVIDVDKNSLAKRKDGYEFDSFSEVELPPIITKPVINDDVSQKETKPREQQHNKKGSMKVKIVKENTSTIKEQRNSPVRRFSMSSSKVKVHVNSPRIERRKVHSHGRKIALSSSSRRSLSDSFAIVKSSFNPQKDFRESMMEMIVENNLRGSKDLEDLLACYLSLNSDEYHDIIIKVFKQIWFDFTEKR</sequence>
<dbReference type="GO" id="GO:0005634">
    <property type="term" value="C:nucleus"/>
    <property type="evidence" value="ECO:0007669"/>
    <property type="project" value="UniProtKB-SubCell"/>
</dbReference>
<feature type="compositionally biased region" description="Polar residues" evidence="7">
    <location>
        <begin position="74"/>
        <end position="87"/>
    </location>
</feature>
<dbReference type="GO" id="GO:0003677">
    <property type="term" value="F:DNA binding"/>
    <property type="evidence" value="ECO:0007669"/>
    <property type="project" value="InterPro"/>
</dbReference>
<feature type="compositionally biased region" description="Polar residues" evidence="7">
    <location>
        <begin position="53"/>
        <end position="62"/>
    </location>
</feature>
<dbReference type="InterPro" id="IPR038933">
    <property type="entry name" value="Ovate"/>
</dbReference>
<dbReference type="OrthoDB" id="1928390at2759"/>
<feature type="region of interest" description="Disordered" evidence="7">
    <location>
        <begin position="27"/>
        <end position="62"/>
    </location>
</feature>
<dbReference type="Proteomes" id="UP000188354">
    <property type="component" value="Chromosome LG01"/>
</dbReference>
<accession>A0A4P1RVR1</accession>
<dbReference type="PANTHER" id="PTHR33057:SF82">
    <property type="entry name" value="TRANSCRIPTION REPRESSOR OFP5"/>
    <property type="match status" value="1"/>
</dbReference>
<feature type="domain" description="OVATE" evidence="8">
    <location>
        <begin position="324"/>
        <end position="383"/>
    </location>
</feature>
<evidence type="ECO:0000256" key="4">
    <source>
        <dbReference type="ARBA" id="ARBA00023163"/>
    </source>
</evidence>
<dbReference type="PANTHER" id="PTHR33057">
    <property type="entry name" value="TRANSCRIPTION REPRESSOR OFP7-RELATED"/>
    <property type="match status" value="1"/>
</dbReference>
<dbReference type="AlphaFoldDB" id="A0A4P1RVR1"/>
<evidence type="ECO:0000256" key="3">
    <source>
        <dbReference type="ARBA" id="ARBA00023015"/>
    </source>
</evidence>
<dbReference type="InterPro" id="IPR025830">
    <property type="entry name" value="DNA_bnd_dom_ovate"/>
</dbReference>
<dbReference type="Pfam" id="PF13724">
    <property type="entry name" value="DNA_binding_2"/>
    <property type="match status" value="1"/>
</dbReference>
<dbReference type="NCBIfam" id="TIGR01568">
    <property type="entry name" value="A_thal_3678"/>
    <property type="match status" value="1"/>
</dbReference>
<evidence type="ECO:0000256" key="7">
    <source>
        <dbReference type="SAM" id="MobiDB-lite"/>
    </source>
</evidence>
<evidence type="ECO:0000313" key="9">
    <source>
        <dbReference type="EMBL" id="OIW19050.1"/>
    </source>
</evidence>
<evidence type="ECO:0000259" key="8">
    <source>
        <dbReference type="PROSITE" id="PS51754"/>
    </source>
</evidence>
<feature type="region of interest" description="Disordered" evidence="7">
    <location>
        <begin position="74"/>
        <end position="114"/>
    </location>
</feature>
<keyword evidence="4 6" id="KW-0804">Transcription</keyword>
<reference evidence="9 10" key="1">
    <citation type="journal article" date="2017" name="Plant Biotechnol. J.">
        <title>A comprehensive draft genome sequence for lupin (Lupinus angustifolius), an emerging health food: insights into plant-microbe interactions and legume evolution.</title>
        <authorList>
            <person name="Hane J.K."/>
            <person name="Ming Y."/>
            <person name="Kamphuis L.G."/>
            <person name="Nelson M.N."/>
            <person name="Garg G."/>
            <person name="Atkins C.A."/>
            <person name="Bayer P.E."/>
            <person name="Bravo A."/>
            <person name="Bringans S."/>
            <person name="Cannon S."/>
            <person name="Edwards D."/>
            <person name="Foley R."/>
            <person name="Gao L.L."/>
            <person name="Harrison M.J."/>
            <person name="Huang W."/>
            <person name="Hurgobin B."/>
            <person name="Li S."/>
            <person name="Liu C.W."/>
            <person name="McGrath A."/>
            <person name="Morahan G."/>
            <person name="Murray J."/>
            <person name="Weller J."/>
            <person name="Jian J."/>
            <person name="Singh K.B."/>
        </authorList>
    </citation>
    <scope>NUCLEOTIDE SEQUENCE [LARGE SCALE GENOMIC DNA]</scope>
    <source>
        <strain evidence="10">cv. Tanjil</strain>
        <tissue evidence="9">Whole plant</tissue>
    </source>
</reference>
<evidence type="ECO:0000256" key="1">
    <source>
        <dbReference type="ARBA" id="ARBA00004123"/>
    </source>
</evidence>
<dbReference type="PROSITE" id="PS51754">
    <property type="entry name" value="OVATE"/>
    <property type="match status" value="1"/>
</dbReference>
<evidence type="ECO:0000256" key="6">
    <source>
        <dbReference type="RuleBase" id="RU367028"/>
    </source>
</evidence>
<keyword evidence="5 6" id="KW-0539">Nucleus</keyword>
<dbReference type="GO" id="GO:0045892">
    <property type="term" value="P:negative regulation of DNA-templated transcription"/>
    <property type="evidence" value="ECO:0007669"/>
    <property type="project" value="UniProtKB-UniRule"/>
</dbReference>
<comment type="function">
    <text evidence="6">Transcriptional repressor that regulates multiple aspects of plant growth and development.</text>
</comment>